<gene>
    <name evidence="1" type="ORF">BECKH772A_GA0070896_1008311</name>
    <name evidence="2" type="ORF">BECKH772B_GA0070898_1008611</name>
    <name evidence="3" type="ORF">BECKH772C_GA0070978_1008211</name>
</gene>
<organism evidence="3">
    <name type="scientific">Candidatus Kentrum eta</name>
    <dbReference type="NCBI Taxonomy" id="2126337"/>
    <lineage>
        <taxon>Bacteria</taxon>
        <taxon>Pseudomonadati</taxon>
        <taxon>Pseudomonadota</taxon>
        <taxon>Gammaproteobacteria</taxon>
        <taxon>Candidatus Kentrum</taxon>
    </lineage>
</organism>
<dbReference type="Pfam" id="PF13711">
    <property type="entry name" value="DUF4160"/>
    <property type="match status" value="1"/>
</dbReference>
<dbReference type="InterPro" id="IPR025427">
    <property type="entry name" value="DUF4160"/>
</dbReference>
<evidence type="ECO:0000313" key="2">
    <source>
        <dbReference type="EMBL" id="VFJ96055.1"/>
    </source>
</evidence>
<dbReference type="EMBL" id="CAADFG010000083">
    <property type="protein sequence ID" value="VFJ95195.1"/>
    <property type="molecule type" value="Genomic_DNA"/>
</dbReference>
<accession>A0A450VBH9</accession>
<dbReference type="AlphaFoldDB" id="A0A450VBH9"/>
<protein>
    <recommendedName>
        <fullName evidence="4">DUF4160 domain-containing protein</fullName>
    </recommendedName>
</protein>
<name>A0A450VBH9_9GAMM</name>
<evidence type="ECO:0000313" key="3">
    <source>
        <dbReference type="EMBL" id="VFK02135.1"/>
    </source>
</evidence>
<reference evidence="3" key="1">
    <citation type="submission" date="2019-02" db="EMBL/GenBank/DDBJ databases">
        <authorList>
            <person name="Gruber-Vodicka R. H."/>
            <person name="Seah K. B. B."/>
        </authorList>
    </citation>
    <scope>NUCLEOTIDE SEQUENCE</scope>
    <source>
        <strain evidence="3">BECK_SA2B12</strain>
        <strain evidence="1">BECK_SA2B15</strain>
        <strain evidence="2">BECK_SA2B20</strain>
    </source>
</reference>
<evidence type="ECO:0000313" key="1">
    <source>
        <dbReference type="EMBL" id="VFJ95195.1"/>
    </source>
</evidence>
<proteinExistence type="predicted"/>
<sequence length="120" mass="14182">MDFTGSHAPAWEPYWWRARAVYFFCLATPFEKLYFPLENIYPMPTISMFYGIIIRMYFAPGEHPPPHFHVYYAEHKAIVDIGTCEISEGTLPRKQEKLVLAWAELHRDEWICLFPAQLRG</sequence>
<dbReference type="EMBL" id="CAADFI010000086">
    <property type="protein sequence ID" value="VFJ96055.1"/>
    <property type="molecule type" value="Genomic_DNA"/>
</dbReference>
<evidence type="ECO:0008006" key="4">
    <source>
        <dbReference type="Google" id="ProtNLM"/>
    </source>
</evidence>
<dbReference type="EMBL" id="CAADFJ010000082">
    <property type="protein sequence ID" value="VFK02135.1"/>
    <property type="molecule type" value="Genomic_DNA"/>
</dbReference>